<organism evidence="1 2">
    <name type="scientific">Burkholderia stagnalis</name>
    <dbReference type="NCBI Taxonomy" id="1503054"/>
    <lineage>
        <taxon>Bacteria</taxon>
        <taxon>Pseudomonadati</taxon>
        <taxon>Pseudomonadota</taxon>
        <taxon>Betaproteobacteria</taxon>
        <taxon>Burkholderiales</taxon>
        <taxon>Burkholderiaceae</taxon>
        <taxon>Burkholderia</taxon>
        <taxon>Burkholderia cepacia complex</taxon>
    </lineage>
</organism>
<protein>
    <submittedName>
        <fullName evidence="1">Uncharacterized protein</fullName>
    </submittedName>
</protein>
<proteinExistence type="predicted"/>
<evidence type="ECO:0000313" key="1">
    <source>
        <dbReference type="EMBL" id="RQY93833.1"/>
    </source>
</evidence>
<sequence length="207" mass="23409">MEPTAELEAARHRLRELRAEFYQRYADRQALMDRKIAEHPDQQFHPDAEAQRVIAQQQAVLNEWIAYAAAVVEQFDAKPASEVFHFLIEHDPILESTFGASPIQLATKKGTLRRPVLVTTDDGRKLTWIGLFLASGQWVGLENCEAEELWSPREREIANEGRYVEPNLDVQLIKDGQLVDGTMTNEGLFFPIDGPLAFLNAHRACGA</sequence>
<name>A0ABX9YR15_9BURK</name>
<dbReference type="EMBL" id="QTPM01000012">
    <property type="protein sequence ID" value="RQY93833.1"/>
    <property type="molecule type" value="Genomic_DNA"/>
</dbReference>
<evidence type="ECO:0000313" key="2">
    <source>
        <dbReference type="Proteomes" id="UP000281098"/>
    </source>
</evidence>
<keyword evidence="2" id="KW-1185">Reference proteome</keyword>
<dbReference type="RefSeq" id="WP_124759606.1">
    <property type="nucleotide sequence ID" value="NZ_QTPM01000012.1"/>
</dbReference>
<comment type="caution">
    <text evidence="1">The sequence shown here is derived from an EMBL/GenBank/DDBJ whole genome shotgun (WGS) entry which is preliminary data.</text>
</comment>
<reference evidence="1 2" key="1">
    <citation type="submission" date="2018-08" db="EMBL/GenBank/DDBJ databases">
        <title>Comparative analysis of Burkholderia isolates from Puerto Rico.</title>
        <authorList>
            <person name="Hall C."/>
            <person name="Sahl J."/>
            <person name="Wagner D."/>
        </authorList>
    </citation>
    <scope>NUCLEOTIDE SEQUENCE [LARGE SCALE GENOMIC DNA]</scope>
    <source>
        <strain evidence="1 2">Bp8966</strain>
    </source>
</reference>
<dbReference type="Proteomes" id="UP000281098">
    <property type="component" value="Unassembled WGS sequence"/>
</dbReference>
<accession>A0ABX9YR15</accession>
<gene>
    <name evidence="1" type="ORF">DF017_12460</name>
</gene>